<reference evidence="2 3" key="1">
    <citation type="submission" date="2020-08" db="EMBL/GenBank/DDBJ databases">
        <title>Genomic Encyclopedia of Type Strains, Phase IV (KMG-IV): sequencing the most valuable type-strain genomes for metagenomic binning, comparative biology and taxonomic classification.</title>
        <authorList>
            <person name="Goeker M."/>
        </authorList>
    </citation>
    <scope>NUCLEOTIDE SEQUENCE [LARGE SCALE GENOMIC DNA]</scope>
    <source>
        <strain evidence="2 3">DSM 105137</strain>
    </source>
</reference>
<feature type="transmembrane region" description="Helical" evidence="1">
    <location>
        <begin position="106"/>
        <end position="132"/>
    </location>
</feature>
<dbReference type="Proteomes" id="UP000576209">
    <property type="component" value="Unassembled WGS sequence"/>
</dbReference>
<keyword evidence="1" id="KW-0812">Transmembrane</keyword>
<evidence type="ECO:0000256" key="1">
    <source>
        <dbReference type="SAM" id="Phobius"/>
    </source>
</evidence>
<accession>A0A840E4I9</accession>
<evidence type="ECO:0000313" key="3">
    <source>
        <dbReference type="Proteomes" id="UP000576209"/>
    </source>
</evidence>
<gene>
    <name evidence="2" type="ORF">GGR28_003178</name>
</gene>
<dbReference type="RefSeq" id="WP_183496775.1">
    <property type="nucleotide sequence ID" value="NZ_JACIFF010000008.1"/>
</dbReference>
<keyword evidence="1" id="KW-0472">Membrane</keyword>
<dbReference type="AlphaFoldDB" id="A0A840E4I9"/>
<feature type="transmembrane region" description="Helical" evidence="1">
    <location>
        <begin position="12"/>
        <end position="33"/>
    </location>
</feature>
<proteinExistence type="predicted"/>
<dbReference type="EMBL" id="JACIFF010000008">
    <property type="protein sequence ID" value="MBB4080544.1"/>
    <property type="molecule type" value="Genomic_DNA"/>
</dbReference>
<evidence type="ECO:0008006" key="4">
    <source>
        <dbReference type="Google" id="ProtNLM"/>
    </source>
</evidence>
<keyword evidence="3" id="KW-1185">Reference proteome</keyword>
<organism evidence="2 3">
    <name type="scientific">Neolewinella aquimaris</name>
    <dbReference type="NCBI Taxonomy" id="1835722"/>
    <lineage>
        <taxon>Bacteria</taxon>
        <taxon>Pseudomonadati</taxon>
        <taxon>Bacteroidota</taxon>
        <taxon>Saprospiria</taxon>
        <taxon>Saprospirales</taxon>
        <taxon>Lewinellaceae</taxon>
        <taxon>Neolewinella</taxon>
    </lineage>
</organism>
<feature type="transmembrane region" description="Helical" evidence="1">
    <location>
        <begin position="66"/>
        <end position="85"/>
    </location>
</feature>
<comment type="caution">
    <text evidence="2">The sequence shown here is derived from an EMBL/GenBank/DDBJ whole genome shotgun (WGS) entry which is preliminary data.</text>
</comment>
<evidence type="ECO:0000313" key="2">
    <source>
        <dbReference type="EMBL" id="MBB4080544.1"/>
    </source>
</evidence>
<sequence>MKTIFLSSFLQYLVILAIMLLSFGLFHKAFSLIDEYFPIPEKSIMEGEFNDAKLFIVHGYNEIKSLSIQLLTLLTAILIFSVTFSEKIVNFNQTTRSVRLMLVAGWALLMCAIVSDGVGLALNAFALPLALIDLYEHETGAPNYILEFYEPAFNSFKAILISGVFFIYGLIFIVAAGIVSVFIKPSI</sequence>
<name>A0A840E4I9_9BACT</name>
<protein>
    <recommendedName>
        <fullName evidence="4">DUF1461 domain-containing protein</fullName>
    </recommendedName>
</protein>
<keyword evidence="1" id="KW-1133">Transmembrane helix</keyword>
<feature type="transmembrane region" description="Helical" evidence="1">
    <location>
        <begin position="158"/>
        <end position="183"/>
    </location>
</feature>